<dbReference type="Gene3D" id="2.40.160.120">
    <property type="match status" value="1"/>
</dbReference>
<dbReference type="GO" id="GO:0006887">
    <property type="term" value="P:exocytosis"/>
    <property type="evidence" value="ECO:0007669"/>
    <property type="project" value="TreeGrafter"/>
</dbReference>
<dbReference type="GO" id="GO:0006897">
    <property type="term" value="P:endocytosis"/>
    <property type="evidence" value="ECO:0007669"/>
    <property type="project" value="TreeGrafter"/>
</dbReference>
<dbReference type="InterPro" id="IPR011993">
    <property type="entry name" value="PH-like_dom_sf"/>
</dbReference>
<evidence type="ECO:0000256" key="2">
    <source>
        <dbReference type="ARBA" id="ARBA00022448"/>
    </source>
</evidence>
<dbReference type="GO" id="GO:0030011">
    <property type="term" value="P:maintenance of cell polarity"/>
    <property type="evidence" value="ECO:0007669"/>
    <property type="project" value="TreeGrafter"/>
</dbReference>
<dbReference type="InParanoid" id="S2K0D1"/>
<dbReference type="OMA" id="THEWHDA"/>
<dbReference type="AlphaFoldDB" id="S2K0D1"/>
<dbReference type="EMBL" id="KE123948">
    <property type="protein sequence ID" value="EPB88608.1"/>
    <property type="molecule type" value="Genomic_DNA"/>
</dbReference>
<dbReference type="InterPro" id="IPR000648">
    <property type="entry name" value="Oxysterol-bd"/>
</dbReference>
<keyword evidence="2" id="KW-0813">Transport</keyword>
<dbReference type="VEuPathDB" id="FungiDB:HMPREF1544_04601"/>
<evidence type="ECO:0000259" key="6">
    <source>
        <dbReference type="PROSITE" id="PS50003"/>
    </source>
</evidence>
<dbReference type="STRING" id="1220926.S2K0D1"/>
<dbReference type="InterPro" id="IPR037239">
    <property type="entry name" value="OSBP_sf"/>
</dbReference>
<dbReference type="PROSITE" id="PS50003">
    <property type="entry name" value="PH_DOMAIN"/>
    <property type="match status" value="1"/>
</dbReference>
<dbReference type="InterPro" id="IPR036598">
    <property type="entry name" value="GOLD_dom_sf"/>
</dbReference>
<comment type="similarity">
    <text evidence="1">Belongs to the OSBP family.</text>
</comment>
<dbReference type="Gene3D" id="2.60.120.680">
    <property type="entry name" value="GOLD domain"/>
    <property type="match status" value="1"/>
</dbReference>
<dbReference type="SUPFAM" id="SSF101576">
    <property type="entry name" value="Supernatant protein factor (SPF), C-terminal domain"/>
    <property type="match status" value="1"/>
</dbReference>
<feature type="region of interest" description="Disordered" evidence="5">
    <location>
        <begin position="259"/>
        <end position="285"/>
    </location>
</feature>
<dbReference type="GO" id="GO:0034727">
    <property type="term" value="P:piecemeal microautophagy of the nucleus"/>
    <property type="evidence" value="ECO:0007669"/>
    <property type="project" value="TreeGrafter"/>
</dbReference>
<dbReference type="SMART" id="SM00233">
    <property type="entry name" value="PH"/>
    <property type="match status" value="1"/>
</dbReference>
<dbReference type="GO" id="GO:0120009">
    <property type="term" value="P:intermembrane lipid transfer"/>
    <property type="evidence" value="ECO:0007669"/>
    <property type="project" value="UniProtKB-ARBA"/>
</dbReference>
<dbReference type="GO" id="GO:0032934">
    <property type="term" value="F:sterol binding"/>
    <property type="evidence" value="ECO:0007669"/>
    <property type="project" value="TreeGrafter"/>
</dbReference>
<evidence type="ECO:0000256" key="5">
    <source>
        <dbReference type="SAM" id="MobiDB-lite"/>
    </source>
</evidence>
<name>S2K0D1_MUCC1</name>
<dbReference type="FunCoup" id="S2K0D1">
    <property type="interactions" value="189"/>
</dbReference>
<dbReference type="Proteomes" id="UP000014254">
    <property type="component" value="Unassembled WGS sequence"/>
</dbReference>
<feature type="compositionally biased region" description="Low complexity" evidence="5">
    <location>
        <begin position="259"/>
        <end position="270"/>
    </location>
</feature>
<keyword evidence="3" id="KW-0445">Lipid transport</keyword>
<reference evidence="8" key="1">
    <citation type="submission" date="2013-05" db="EMBL/GenBank/DDBJ databases">
        <title>The Genome sequence of Mucor circinelloides f. circinelloides 1006PhL.</title>
        <authorList>
            <consortium name="The Broad Institute Genomics Platform"/>
            <person name="Cuomo C."/>
            <person name="Earl A."/>
            <person name="Findley K."/>
            <person name="Lee S.C."/>
            <person name="Walker B."/>
            <person name="Young S."/>
            <person name="Zeng Q."/>
            <person name="Gargeya S."/>
            <person name="Fitzgerald M."/>
            <person name="Haas B."/>
            <person name="Abouelleil A."/>
            <person name="Allen A.W."/>
            <person name="Alvarado L."/>
            <person name="Arachchi H.M."/>
            <person name="Berlin A.M."/>
            <person name="Chapman S.B."/>
            <person name="Gainer-Dewar J."/>
            <person name="Goldberg J."/>
            <person name="Griggs A."/>
            <person name="Gujja S."/>
            <person name="Hansen M."/>
            <person name="Howarth C."/>
            <person name="Imamovic A."/>
            <person name="Ireland A."/>
            <person name="Larimer J."/>
            <person name="McCowan C."/>
            <person name="Murphy C."/>
            <person name="Pearson M."/>
            <person name="Poon T.W."/>
            <person name="Priest M."/>
            <person name="Roberts A."/>
            <person name="Saif S."/>
            <person name="Shea T."/>
            <person name="Sisk P."/>
            <person name="Sykes S."/>
            <person name="Wortman J."/>
            <person name="Nusbaum C."/>
            <person name="Birren B."/>
        </authorList>
    </citation>
    <scope>NUCLEOTIDE SEQUENCE [LARGE SCALE GENOMIC DNA]</scope>
    <source>
        <strain evidence="8">1006PhL</strain>
    </source>
</reference>
<keyword evidence="8" id="KW-1185">Reference proteome</keyword>
<sequence length="823" mass="92773">MVSTSSIKEASTANTATAAAASSVHTRNRRKSSSAISVINLLDNDFIELIPIDQVNSSKEAITGSYLAEEPGNYVLIFDNMFSRNTSKSLTFTVTSDEPIDEGLDLNNDMCGWAKRWFELSSTGVLSYSVRSGDIKRGSLQIMLATISIAPKQRTIHIDSGTTTFHLKALSADDFDQWLNCIRKQRSDTLTESWNDNDTMANVGVQSAISLVPDIITTQDDTFERNHQVVASALNVLGGEIRNLSLIAKDLSQLYSDASSDSLVSQQQQQPVPPPLHSHSSNGSSTSIKLMRFPFMRGSSSNSIPDDHKPVSVSSSSHRASLDKLNASIKSLIEQRDRLSTAYYDNYESYVNAPVNPLEIPSRTGTGFWSHRSASFYSYSAQSDQYFDAEDVLLNEDNESTYGSIVIDSEDEEYQEENTLGDTAPAMPAIQRRTKLPHPVAVRNISVLGILRKNIGKDLSTISMPISLNEPINLLQRLCEELEYTELLDKAATLSSSMDRLMYVTAFAISGYAATQYRIGRKPFNPLMSETYECIRPDRGFRFIAEKVSHYPNVMACFAESKSFTYRQTYLGKTKFWGKSMELITEGQSHITIKGHQDEYTYSKPSSWLRNLVTGTKYLEHIGEMKVQNHATGEYAVITFKEAATGSTSFFSSNNNNAMHRNNVVAKFFDCRGSLIREVEGKWSDSLSEVVGTDQYAVIWRCKSPGIPDYTDYYGLTSFAMELNEITSLEQGKLPITDTRNRPDQRLFENGQVQEAEDEKMRIEQFQRERRKQFESIAKPWKPLWFDLVKDEYAPTGESWQYKGGYWESRETGRWPKEMLQLW</sequence>
<dbReference type="GO" id="GO:0005829">
    <property type="term" value="C:cytosol"/>
    <property type="evidence" value="ECO:0007669"/>
    <property type="project" value="TreeGrafter"/>
</dbReference>
<dbReference type="PANTHER" id="PTHR10972">
    <property type="entry name" value="OXYSTEROL-BINDING PROTEIN-RELATED"/>
    <property type="match status" value="1"/>
</dbReference>
<evidence type="ECO:0000313" key="7">
    <source>
        <dbReference type="EMBL" id="EPB88608.1"/>
    </source>
</evidence>
<accession>S2K0D1</accession>
<evidence type="ECO:0000256" key="1">
    <source>
        <dbReference type="ARBA" id="ARBA00008842"/>
    </source>
</evidence>
<dbReference type="SUPFAM" id="SSF144000">
    <property type="entry name" value="Oxysterol-binding protein-like"/>
    <property type="match status" value="1"/>
</dbReference>
<dbReference type="GO" id="GO:0097038">
    <property type="term" value="C:perinuclear endoplasmic reticulum"/>
    <property type="evidence" value="ECO:0007669"/>
    <property type="project" value="TreeGrafter"/>
</dbReference>
<dbReference type="Pfam" id="PF15409">
    <property type="entry name" value="PH_8"/>
    <property type="match status" value="1"/>
</dbReference>
<dbReference type="GO" id="GO:0032541">
    <property type="term" value="C:cortical endoplasmic reticulum"/>
    <property type="evidence" value="ECO:0007669"/>
    <property type="project" value="TreeGrafter"/>
</dbReference>
<dbReference type="InterPro" id="IPR041680">
    <property type="entry name" value="PH_8"/>
</dbReference>
<dbReference type="GO" id="GO:0035621">
    <property type="term" value="P:ER to Golgi ceramide transport"/>
    <property type="evidence" value="ECO:0007669"/>
    <property type="project" value="TreeGrafter"/>
</dbReference>
<evidence type="ECO:0000256" key="3">
    <source>
        <dbReference type="ARBA" id="ARBA00023055"/>
    </source>
</evidence>
<dbReference type="PANTHER" id="PTHR10972:SF203">
    <property type="entry name" value="OXYSTEROL-BINDING PROTEIN HOMOLOG 3"/>
    <property type="match status" value="1"/>
</dbReference>
<dbReference type="FunFam" id="2.40.160.120:FF:000001">
    <property type="entry name" value="Oxysterol-binding protein"/>
    <property type="match status" value="1"/>
</dbReference>
<proteinExistence type="inferred from homology"/>
<keyword evidence="4" id="KW-0446">Lipid-binding</keyword>
<evidence type="ECO:0000313" key="8">
    <source>
        <dbReference type="Proteomes" id="UP000014254"/>
    </source>
</evidence>
<gene>
    <name evidence="7" type="ORF">HMPREF1544_04601</name>
</gene>
<dbReference type="OrthoDB" id="1854502at2759"/>
<feature type="domain" description="PH" evidence="6">
    <location>
        <begin position="98"/>
        <end position="187"/>
    </location>
</feature>
<dbReference type="Gene3D" id="3.30.70.3490">
    <property type="match status" value="1"/>
</dbReference>
<dbReference type="Gene3D" id="2.30.29.30">
    <property type="entry name" value="Pleckstrin-homology domain (PH domain)/Phosphotyrosine-binding domain (PTB)"/>
    <property type="match status" value="1"/>
</dbReference>
<dbReference type="eggNOG" id="KOG1737">
    <property type="taxonomic scope" value="Eukaryota"/>
</dbReference>
<evidence type="ECO:0000256" key="4">
    <source>
        <dbReference type="ARBA" id="ARBA00023121"/>
    </source>
</evidence>
<dbReference type="GO" id="GO:0005886">
    <property type="term" value="C:plasma membrane"/>
    <property type="evidence" value="ECO:0007669"/>
    <property type="project" value="TreeGrafter"/>
</dbReference>
<dbReference type="Pfam" id="PF01237">
    <property type="entry name" value="Oxysterol_BP"/>
    <property type="match status" value="1"/>
</dbReference>
<organism evidence="7 8">
    <name type="scientific">Mucor circinelloides f. circinelloides (strain 1006PhL)</name>
    <name type="common">Mucormycosis agent</name>
    <name type="synonym">Calyptromyces circinelloides</name>
    <dbReference type="NCBI Taxonomy" id="1220926"/>
    <lineage>
        <taxon>Eukaryota</taxon>
        <taxon>Fungi</taxon>
        <taxon>Fungi incertae sedis</taxon>
        <taxon>Mucoromycota</taxon>
        <taxon>Mucoromycotina</taxon>
        <taxon>Mucoromycetes</taxon>
        <taxon>Mucorales</taxon>
        <taxon>Mucorineae</taxon>
        <taxon>Mucoraceae</taxon>
        <taxon>Mucor</taxon>
    </lineage>
</organism>
<dbReference type="InterPro" id="IPR001849">
    <property type="entry name" value="PH_domain"/>
</dbReference>
<protein>
    <recommendedName>
        <fullName evidence="6">PH domain-containing protein</fullName>
    </recommendedName>
</protein>
<dbReference type="SUPFAM" id="SSF50729">
    <property type="entry name" value="PH domain-like"/>
    <property type="match status" value="1"/>
</dbReference>